<dbReference type="STRING" id="1817883.A3G31_06235"/>
<evidence type="ECO:0000313" key="1">
    <source>
        <dbReference type="EMBL" id="OGL51445.1"/>
    </source>
</evidence>
<reference evidence="1 2" key="1">
    <citation type="journal article" date="2016" name="Nat. Commun.">
        <title>Thousands of microbial genomes shed light on interconnected biogeochemical processes in an aquifer system.</title>
        <authorList>
            <person name="Anantharaman K."/>
            <person name="Brown C.T."/>
            <person name="Hug L.A."/>
            <person name="Sharon I."/>
            <person name="Castelle C.J."/>
            <person name="Probst A.J."/>
            <person name="Thomas B.C."/>
            <person name="Singh A."/>
            <person name="Wilkins M.J."/>
            <person name="Karaoz U."/>
            <person name="Brodie E.L."/>
            <person name="Williams K.H."/>
            <person name="Hubbard S.S."/>
            <person name="Banfield J.F."/>
        </authorList>
    </citation>
    <scope>NUCLEOTIDE SEQUENCE [LARGE SCALE GENOMIC DNA]</scope>
</reference>
<dbReference type="Proteomes" id="UP000178082">
    <property type="component" value="Unassembled WGS sequence"/>
</dbReference>
<evidence type="ECO:0008006" key="3">
    <source>
        <dbReference type="Google" id="ProtNLM"/>
    </source>
</evidence>
<accession>A0A1F7SCE7</accession>
<dbReference type="EMBL" id="MGDI01000042">
    <property type="protein sequence ID" value="OGL51445.1"/>
    <property type="molecule type" value="Genomic_DNA"/>
</dbReference>
<protein>
    <recommendedName>
        <fullName evidence="3">TFIIS-type domain-containing protein</fullName>
    </recommendedName>
</protein>
<sequence length="60" mass="6924">MKAVKKKIGKSFKVCPKCGYRNGFHIMFERSGRSEKSKYKIKLICPNCSQVFDVGFKAEF</sequence>
<evidence type="ECO:0000313" key="2">
    <source>
        <dbReference type="Proteomes" id="UP000178082"/>
    </source>
</evidence>
<dbReference type="AlphaFoldDB" id="A0A1F7SCE7"/>
<proteinExistence type="predicted"/>
<name>A0A1F7SCE7_9BACT</name>
<comment type="caution">
    <text evidence="1">The sequence shown here is derived from an EMBL/GenBank/DDBJ whole genome shotgun (WGS) entry which is preliminary data.</text>
</comment>
<organism evidence="1 2">
    <name type="scientific">Candidatus Schekmanbacteria bacterium RIFCSPLOWO2_12_FULL_38_15</name>
    <dbReference type="NCBI Taxonomy" id="1817883"/>
    <lineage>
        <taxon>Bacteria</taxon>
        <taxon>Candidatus Schekmaniibacteriota</taxon>
    </lineage>
</organism>
<gene>
    <name evidence="1" type="ORF">A3G31_06235</name>
</gene>